<keyword evidence="12" id="KW-1185">Reference proteome</keyword>
<evidence type="ECO:0000256" key="4">
    <source>
        <dbReference type="ARBA" id="ARBA00022692"/>
    </source>
</evidence>
<dbReference type="InterPro" id="IPR000215">
    <property type="entry name" value="Serpin_fam"/>
</dbReference>
<evidence type="ECO:0000259" key="10">
    <source>
        <dbReference type="SMART" id="SM00093"/>
    </source>
</evidence>
<evidence type="ECO:0000256" key="1">
    <source>
        <dbReference type="ARBA" id="ARBA00004141"/>
    </source>
</evidence>
<dbReference type="Gene3D" id="1.20.1540.10">
    <property type="entry name" value="Rhomboid-like"/>
    <property type="match status" value="1"/>
</dbReference>
<dbReference type="SUPFAM" id="SSF144091">
    <property type="entry name" value="Rhomboid-like"/>
    <property type="match status" value="1"/>
</dbReference>
<evidence type="ECO:0000256" key="2">
    <source>
        <dbReference type="ARBA" id="ARBA00009045"/>
    </source>
</evidence>
<comment type="subcellular location">
    <subcellularLocation>
        <location evidence="1">Membrane</location>
        <topology evidence="1">Multi-pass membrane protein</topology>
    </subcellularLocation>
</comment>
<dbReference type="Gene3D" id="2.30.39.10">
    <property type="entry name" value="Alpha-1-antitrypsin, domain 1"/>
    <property type="match status" value="1"/>
</dbReference>
<dbReference type="InterPro" id="IPR035952">
    <property type="entry name" value="Rhomboid-like_sf"/>
</dbReference>
<evidence type="ECO:0000256" key="7">
    <source>
        <dbReference type="RuleBase" id="RU000411"/>
    </source>
</evidence>
<dbReference type="Proteomes" id="UP001497512">
    <property type="component" value="Chromosome 15"/>
</dbReference>
<reference evidence="11" key="1">
    <citation type="submission" date="2024-02" db="EMBL/GenBank/DDBJ databases">
        <authorList>
            <consortium name="ELIXIR-Norway"/>
            <consortium name="Elixir Norway"/>
        </authorList>
    </citation>
    <scope>NUCLEOTIDE SEQUENCE</scope>
</reference>
<feature type="compositionally biased region" description="Low complexity" evidence="8">
    <location>
        <begin position="450"/>
        <end position="478"/>
    </location>
</feature>
<evidence type="ECO:0000313" key="12">
    <source>
        <dbReference type="Proteomes" id="UP001497512"/>
    </source>
</evidence>
<accession>A0ABP0TW55</accession>
<comment type="similarity">
    <text evidence="3 7">Belongs to the serpin family.</text>
</comment>
<dbReference type="Pfam" id="PF01694">
    <property type="entry name" value="Rhomboid"/>
    <property type="match status" value="1"/>
</dbReference>
<proteinExistence type="inferred from homology"/>
<feature type="domain" description="Serpin" evidence="10">
    <location>
        <begin position="17"/>
        <end position="405"/>
    </location>
</feature>
<feature type="transmembrane region" description="Helical" evidence="9">
    <location>
        <begin position="555"/>
        <end position="574"/>
    </location>
</feature>
<dbReference type="CDD" id="cd02043">
    <property type="entry name" value="serpinP_plants"/>
    <property type="match status" value="1"/>
</dbReference>
<feature type="transmembrane region" description="Helical" evidence="9">
    <location>
        <begin position="610"/>
        <end position="627"/>
    </location>
</feature>
<dbReference type="InterPro" id="IPR042178">
    <property type="entry name" value="Serpin_sf_1"/>
</dbReference>
<evidence type="ECO:0000256" key="9">
    <source>
        <dbReference type="SAM" id="Phobius"/>
    </source>
</evidence>
<evidence type="ECO:0000256" key="3">
    <source>
        <dbReference type="ARBA" id="ARBA00009500"/>
    </source>
</evidence>
<dbReference type="PROSITE" id="PS00284">
    <property type="entry name" value="SERPIN"/>
    <property type="match status" value="1"/>
</dbReference>
<comment type="similarity">
    <text evidence="2">Belongs to the peptidase S54 family.</text>
</comment>
<evidence type="ECO:0000256" key="6">
    <source>
        <dbReference type="ARBA" id="ARBA00023136"/>
    </source>
</evidence>
<keyword evidence="6 9" id="KW-0472">Membrane</keyword>
<evidence type="ECO:0000256" key="8">
    <source>
        <dbReference type="SAM" id="MobiDB-lite"/>
    </source>
</evidence>
<dbReference type="InterPro" id="IPR023796">
    <property type="entry name" value="Serpin_dom"/>
</dbReference>
<evidence type="ECO:0000313" key="11">
    <source>
        <dbReference type="EMBL" id="CAK9206593.1"/>
    </source>
</evidence>
<dbReference type="SMART" id="SM00093">
    <property type="entry name" value="SERPIN"/>
    <property type="match status" value="1"/>
</dbReference>
<organism evidence="11 12">
    <name type="scientific">Sphagnum troendelagicum</name>
    <dbReference type="NCBI Taxonomy" id="128251"/>
    <lineage>
        <taxon>Eukaryota</taxon>
        <taxon>Viridiplantae</taxon>
        <taxon>Streptophyta</taxon>
        <taxon>Embryophyta</taxon>
        <taxon>Bryophyta</taxon>
        <taxon>Sphagnophytina</taxon>
        <taxon>Sphagnopsida</taxon>
        <taxon>Sphagnales</taxon>
        <taxon>Sphagnaceae</taxon>
        <taxon>Sphagnum</taxon>
    </lineage>
</organism>
<sequence>MDVQAAAEVQGVSEFSVELYQALLKINDNDDDEKATNLVMSPLSIAITLAMALAGAKGATRKQIAQLLKLPQEGDPLHKFSSQLRSVVLADAGSEHGGDGGPLLKVANRVWVEQSLKLKPTFQKLLKTSFGSEAGSVDFIHEPNEAREEINAWAEEETCGRIENLLPEGSINNLTRLLLTNALYFKGTWQEPFAESNTKDREFHLLDGRSLKVPMMQTKKKQHIKSFETFKALCLPYSTVGNDKCHIFSMYILLPHEKKGLLQLEQSLDPKVLSHDLAQITQEVPVSDFQLPKFKIKCGFEVFQALQSLGLTLPFLPNDADFTEMLDSSVVAGDDHCRLYISDIFQKAFVEVNEKGTEAAAATGVVMELMCYQEPEHFVADHPFLFIIKEESTNVILFIGHVTNPTEANFTESSSRTEWQGGKPDRRKRLSTLDAYFDKLHGGNDVNGTSSSAPSSLSNGAVSQTSQASEEAETATTTGSRTTDPDKEEARASSQGLLALDANTLVGVNLAVFLFGLASPQGVPGMGDASLPYLYGAKVNELIVDGEWWRLVTPMFLHSSLVHIGLSTWALLSFGPGVESAYGSVGFGMIYLIGGLFGNLMSFFHTPQGTVGGTGPIFAVMGTWLVYLLRNREIIGLEVADDMIRKLAIMTAITVAFCNSFPIDDWTHLGAGVVGIVFGLLTCPTVHVNVHLEEAASKSQNDSDDDAIDSYLLLNEALPPSRLLLVFALCLALFFSLYNLGMPIATEFHFLHGGISDENW</sequence>
<feature type="transmembrane region" description="Helical" evidence="9">
    <location>
        <begin position="723"/>
        <end position="741"/>
    </location>
</feature>
<dbReference type="PANTHER" id="PTHR11461">
    <property type="entry name" value="SERINE PROTEASE INHIBITOR, SERPIN"/>
    <property type="match status" value="1"/>
</dbReference>
<dbReference type="InterPro" id="IPR022764">
    <property type="entry name" value="Peptidase_S54_rhomboid_dom"/>
</dbReference>
<protein>
    <recommendedName>
        <fullName evidence="10">Serpin domain-containing protein</fullName>
    </recommendedName>
</protein>
<feature type="transmembrane region" description="Helical" evidence="9">
    <location>
        <begin position="669"/>
        <end position="690"/>
    </location>
</feature>
<keyword evidence="5 9" id="KW-1133">Transmembrane helix</keyword>
<feature type="transmembrane region" description="Helical" evidence="9">
    <location>
        <begin position="647"/>
        <end position="663"/>
    </location>
</feature>
<feature type="region of interest" description="Disordered" evidence="8">
    <location>
        <begin position="444"/>
        <end position="492"/>
    </location>
</feature>
<dbReference type="EMBL" id="OZ019907">
    <property type="protein sequence ID" value="CAK9206593.1"/>
    <property type="molecule type" value="Genomic_DNA"/>
</dbReference>
<feature type="transmembrane region" description="Helical" evidence="9">
    <location>
        <begin position="581"/>
        <end position="604"/>
    </location>
</feature>
<dbReference type="SUPFAM" id="SSF56574">
    <property type="entry name" value="Serpins"/>
    <property type="match status" value="1"/>
</dbReference>
<keyword evidence="4 9" id="KW-0812">Transmembrane</keyword>
<dbReference type="Gene3D" id="3.30.497.10">
    <property type="entry name" value="Antithrombin, subunit I, domain 2"/>
    <property type="match status" value="1"/>
</dbReference>
<dbReference type="InterPro" id="IPR036186">
    <property type="entry name" value="Serpin_sf"/>
</dbReference>
<dbReference type="InterPro" id="IPR042185">
    <property type="entry name" value="Serpin_sf_2"/>
</dbReference>
<name>A0ABP0TW55_9BRYO</name>
<gene>
    <name evidence="11" type="ORF">CSSPTR1EN2_LOCUS8426</name>
</gene>
<dbReference type="InterPro" id="IPR023795">
    <property type="entry name" value="Serpin_CS"/>
</dbReference>
<evidence type="ECO:0000256" key="5">
    <source>
        <dbReference type="ARBA" id="ARBA00022989"/>
    </source>
</evidence>
<dbReference type="PANTHER" id="PTHR11461:SF211">
    <property type="entry name" value="GH10112P-RELATED"/>
    <property type="match status" value="1"/>
</dbReference>
<dbReference type="Pfam" id="PF00079">
    <property type="entry name" value="Serpin"/>
    <property type="match status" value="1"/>
</dbReference>